<dbReference type="Gene3D" id="1.20.120.620">
    <property type="entry name" value="Backbone structure of the membrane domain of e. Coli histidine kinase receptor kdpd"/>
    <property type="match status" value="1"/>
</dbReference>
<dbReference type="InterPro" id="IPR003661">
    <property type="entry name" value="HisK_dim/P_dom"/>
</dbReference>
<dbReference type="EMBL" id="FOVL01000010">
    <property type="protein sequence ID" value="SFN61212.1"/>
    <property type="molecule type" value="Genomic_DNA"/>
</dbReference>
<keyword evidence="7" id="KW-0547">Nucleotide-binding</keyword>
<dbReference type="SUPFAM" id="SSF55874">
    <property type="entry name" value="ATPase domain of HSP90 chaperone/DNA topoisomerase II/histidine kinase"/>
    <property type="match status" value="1"/>
</dbReference>
<dbReference type="FunFam" id="3.30.565.10:FF:000006">
    <property type="entry name" value="Sensor histidine kinase WalK"/>
    <property type="match status" value="1"/>
</dbReference>
<proteinExistence type="predicted"/>
<evidence type="ECO:0000256" key="8">
    <source>
        <dbReference type="ARBA" id="ARBA00022777"/>
    </source>
</evidence>
<dbReference type="Pfam" id="PF13493">
    <property type="entry name" value="DUF4118"/>
    <property type="match status" value="1"/>
</dbReference>
<evidence type="ECO:0000256" key="5">
    <source>
        <dbReference type="ARBA" id="ARBA00022679"/>
    </source>
</evidence>
<evidence type="ECO:0000256" key="12">
    <source>
        <dbReference type="ARBA" id="ARBA00023136"/>
    </source>
</evidence>
<dbReference type="GO" id="GO:0005886">
    <property type="term" value="C:plasma membrane"/>
    <property type="evidence" value="ECO:0007669"/>
    <property type="project" value="TreeGrafter"/>
</dbReference>
<gene>
    <name evidence="15" type="ORF">SAMN05660413_01848</name>
</gene>
<dbReference type="Pfam" id="PF02518">
    <property type="entry name" value="HATPase_c"/>
    <property type="match status" value="1"/>
</dbReference>
<feature type="transmembrane region" description="Helical" evidence="13">
    <location>
        <begin position="91"/>
        <end position="111"/>
    </location>
</feature>
<evidence type="ECO:0000256" key="7">
    <source>
        <dbReference type="ARBA" id="ARBA00022741"/>
    </source>
</evidence>
<feature type="transmembrane region" description="Helical" evidence="13">
    <location>
        <begin position="38"/>
        <end position="56"/>
    </location>
</feature>
<evidence type="ECO:0000256" key="10">
    <source>
        <dbReference type="ARBA" id="ARBA00022989"/>
    </source>
</evidence>
<evidence type="ECO:0000259" key="14">
    <source>
        <dbReference type="PROSITE" id="PS50109"/>
    </source>
</evidence>
<keyword evidence="11" id="KW-0902">Two-component regulatory system</keyword>
<evidence type="ECO:0000256" key="2">
    <source>
        <dbReference type="ARBA" id="ARBA00004141"/>
    </source>
</evidence>
<dbReference type="PANTHER" id="PTHR45569">
    <property type="entry name" value="SENSOR PROTEIN KDPD"/>
    <property type="match status" value="1"/>
</dbReference>
<keyword evidence="10 13" id="KW-1133">Transmembrane helix</keyword>
<dbReference type="SMART" id="SM00388">
    <property type="entry name" value="HisKA"/>
    <property type="match status" value="1"/>
</dbReference>
<keyword evidence="16" id="KW-1185">Reference proteome</keyword>
<feature type="transmembrane region" description="Helical" evidence="13">
    <location>
        <begin position="61"/>
        <end position="79"/>
    </location>
</feature>
<organism evidence="15 16">
    <name type="scientific">Salegentibacter flavus</name>
    <dbReference type="NCBI Taxonomy" id="287099"/>
    <lineage>
        <taxon>Bacteria</taxon>
        <taxon>Pseudomonadati</taxon>
        <taxon>Bacteroidota</taxon>
        <taxon>Flavobacteriia</taxon>
        <taxon>Flavobacteriales</taxon>
        <taxon>Flavobacteriaceae</taxon>
        <taxon>Salegentibacter</taxon>
    </lineage>
</organism>
<keyword evidence="5" id="KW-0808">Transferase</keyword>
<dbReference type="InterPro" id="IPR036890">
    <property type="entry name" value="HATPase_C_sf"/>
</dbReference>
<dbReference type="InterPro" id="IPR036097">
    <property type="entry name" value="HisK_dim/P_sf"/>
</dbReference>
<dbReference type="InterPro" id="IPR025201">
    <property type="entry name" value="KdpD_TM"/>
</dbReference>
<dbReference type="STRING" id="287099.SAMN05660413_01848"/>
<feature type="domain" description="Histidine kinase" evidence="14">
    <location>
        <begin position="137"/>
        <end position="351"/>
    </location>
</feature>
<protein>
    <recommendedName>
        <fullName evidence="3">histidine kinase</fullName>
        <ecNumber evidence="3">2.7.13.3</ecNumber>
    </recommendedName>
</protein>
<keyword evidence="8 15" id="KW-0418">Kinase</keyword>
<evidence type="ECO:0000313" key="15">
    <source>
        <dbReference type="EMBL" id="SFN61212.1"/>
    </source>
</evidence>
<dbReference type="PRINTS" id="PR00344">
    <property type="entry name" value="BCTRLSENSOR"/>
</dbReference>
<feature type="transmembrane region" description="Helical" evidence="13">
    <location>
        <begin position="12"/>
        <end position="32"/>
    </location>
</feature>
<evidence type="ECO:0000256" key="9">
    <source>
        <dbReference type="ARBA" id="ARBA00022840"/>
    </source>
</evidence>
<dbReference type="Gene3D" id="3.30.565.10">
    <property type="entry name" value="Histidine kinase-like ATPase, C-terminal domain"/>
    <property type="match status" value="1"/>
</dbReference>
<dbReference type="GO" id="GO:0005524">
    <property type="term" value="F:ATP binding"/>
    <property type="evidence" value="ECO:0007669"/>
    <property type="project" value="UniProtKB-KW"/>
</dbReference>
<accession>A0A1I5AFP0</accession>
<dbReference type="Proteomes" id="UP000199153">
    <property type="component" value="Unassembled WGS sequence"/>
</dbReference>
<comment type="subcellular location">
    <subcellularLocation>
        <location evidence="2">Membrane</location>
        <topology evidence="2">Multi-pass membrane protein</topology>
    </subcellularLocation>
</comment>
<dbReference type="PANTHER" id="PTHR45569:SF1">
    <property type="entry name" value="SENSOR PROTEIN KDPD"/>
    <property type="match status" value="1"/>
</dbReference>
<keyword evidence="9" id="KW-0067">ATP-binding</keyword>
<dbReference type="SMART" id="SM00387">
    <property type="entry name" value="HATPase_c"/>
    <property type="match status" value="1"/>
</dbReference>
<dbReference type="RefSeq" id="WP_245760414.1">
    <property type="nucleotide sequence ID" value="NZ_FOVL01000010.1"/>
</dbReference>
<dbReference type="SUPFAM" id="SSF47384">
    <property type="entry name" value="Homodimeric domain of signal transducing histidine kinase"/>
    <property type="match status" value="1"/>
</dbReference>
<keyword evidence="12 13" id="KW-0472">Membrane</keyword>
<evidence type="ECO:0000256" key="3">
    <source>
        <dbReference type="ARBA" id="ARBA00012438"/>
    </source>
</evidence>
<dbReference type="InterPro" id="IPR004358">
    <property type="entry name" value="Sig_transdc_His_kin-like_C"/>
</dbReference>
<evidence type="ECO:0000256" key="4">
    <source>
        <dbReference type="ARBA" id="ARBA00022553"/>
    </source>
</evidence>
<keyword evidence="4" id="KW-0597">Phosphoprotein</keyword>
<evidence type="ECO:0000313" key="16">
    <source>
        <dbReference type="Proteomes" id="UP000199153"/>
    </source>
</evidence>
<dbReference type="EC" id="2.7.13.3" evidence="3"/>
<dbReference type="PROSITE" id="PS50109">
    <property type="entry name" value="HIS_KIN"/>
    <property type="match status" value="1"/>
</dbReference>
<evidence type="ECO:0000256" key="11">
    <source>
        <dbReference type="ARBA" id="ARBA00023012"/>
    </source>
</evidence>
<sequence>MEFYKKINENQPIQYLIGIGTITLVSLFSYLFIDIIGYYVVALILLFAVSILAMFFEIFPIVTVAVLSALIWNFFFIQPQYTFKISTPEDILLFLMYFMIAVMNAVFTTKIRKAEAATRKRQERGKTLELYNTLLNSLSHELKTPIAAIIGSVDTLKENSEKLSRQNKNELYTEIEIAGNRLNRQVKNLLNMSRLESHSIHLQLNWYDINELIYGVIQLNKSDSAKHQILFEPGDDLPLFQLDAALVEQILHNILHNALQYTPPRSIIEIKVSHTSEGCFIEVADNGKGFPQDKIDRVFDKFYRLPNTATGGTGLGLSIAQGFARAHNGSIELKNRPSGGAKFMIRIPAAMTDPKEYHNE</sequence>
<dbReference type="InterPro" id="IPR005467">
    <property type="entry name" value="His_kinase_dom"/>
</dbReference>
<keyword evidence="6 13" id="KW-0812">Transmembrane</keyword>
<dbReference type="GO" id="GO:0000155">
    <property type="term" value="F:phosphorelay sensor kinase activity"/>
    <property type="evidence" value="ECO:0007669"/>
    <property type="project" value="InterPro"/>
</dbReference>
<dbReference type="CDD" id="cd00075">
    <property type="entry name" value="HATPase"/>
    <property type="match status" value="1"/>
</dbReference>
<dbReference type="InterPro" id="IPR038318">
    <property type="entry name" value="KdpD_sf"/>
</dbReference>
<dbReference type="InterPro" id="IPR003594">
    <property type="entry name" value="HATPase_dom"/>
</dbReference>
<dbReference type="InterPro" id="IPR052023">
    <property type="entry name" value="Histidine_kinase_KdpD"/>
</dbReference>
<reference evidence="15 16" key="1">
    <citation type="submission" date="2016-10" db="EMBL/GenBank/DDBJ databases">
        <authorList>
            <person name="de Groot N.N."/>
        </authorList>
    </citation>
    <scope>NUCLEOTIDE SEQUENCE [LARGE SCALE GENOMIC DNA]</scope>
    <source>
        <strain evidence="15 16">DSM 17794</strain>
    </source>
</reference>
<dbReference type="AlphaFoldDB" id="A0A1I5AFP0"/>
<evidence type="ECO:0000256" key="1">
    <source>
        <dbReference type="ARBA" id="ARBA00000085"/>
    </source>
</evidence>
<dbReference type="CDD" id="cd00082">
    <property type="entry name" value="HisKA"/>
    <property type="match status" value="1"/>
</dbReference>
<evidence type="ECO:0000256" key="13">
    <source>
        <dbReference type="SAM" id="Phobius"/>
    </source>
</evidence>
<comment type="catalytic activity">
    <reaction evidence="1">
        <text>ATP + protein L-histidine = ADP + protein N-phospho-L-histidine.</text>
        <dbReference type="EC" id="2.7.13.3"/>
    </reaction>
</comment>
<evidence type="ECO:0000256" key="6">
    <source>
        <dbReference type="ARBA" id="ARBA00022692"/>
    </source>
</evidence>
<dbReference type="Gene3D" id="1.10.287.130">
    <property type="match status" value="1"/>
</dbReference>
<dbReference type="Pfam" id="PF00512">
    <property type="entry name" value="HisKA"/>
    <property type="match status" value="1"/>
</dbReference>
<name>A0A1I5AFP0_9FLAO</name>